<organism evidence="3 4">
    <name type="scientific">Maribacter polysiphoniae</name>
    <dbReference type="NCBI Taxonomy" id="429344"/>
    <lineage>
        <taxon>Bacteria</taxon>
        <taxon>Pseudomonadati</taxon>
        <taxon>Bacteroidota</taxon>
        <taxon>Flavobacteriia</taxon>
        <taxon>Flavobacteriales</taxon>
        <taxon>Flavobacteriaceae</taxon>
        <taxon>Maribacter</taxon>
    </lineage>
</organism>
<keyword evidence="1" id="KW-0812">Transmembrane</keyword>
<feature type="transmembrane region" description="Helical" evidence="1">
    <location>
        <begin position="36"/>
        <end position="56"/>
    </location>
</feature>
<dbReference type="EMBL" id="JACWLN010000023">
    <property type="protein sequence ID" value="MBD1263218.1"/>
    <property type="molecule type" value="Genomic_DNA"/>
</dbReference>
<keyword evidence="1" id="KW-0472">Membrane</keyword>
<dbReference type="Proteomes" id="UP000245667">
    <property type="component" value="Unassembled WGS sequence"/>
</dbReference>
<gene>
    <name evidence="2" type="ORF">HZY62_21710</name>
    <name evidence="3" type="ORF">LX92_04417</name>
</gene>
<evidence type="ECO:0000313" key="3">
    <source>
        <dbReference type="EMBL" id="PWK17636.1"/>
    </source>
</evidence>
<dbReference type="Proteomes" id="UP000651837">
    <property type="component" value="Unassembled WGS sequence"/>
</dbReference>
<reference evidence="2 5" key="2">
    <citation type="submission" date="2020-07" db="EMBL/GenBank/DDBJ databases">
        <title>The draft genome sequence of Maribacter polysiphoniae KCTC 22021.</title>
        <authorList>
            <person name="Mu L."/>
        </authorList>
    </citation>
    <scope>NUCLEOTIDE SEQUENCE [LARGE SCALE GENOMIC DNA]</scope>
    <source>
        <strain evidence="2 5">KCTC 22021</strain>
    </source>
</reference>
<comment type="caution">
    <text evidence="3">The sequence shown here is derived from an EMBL/GenBank/DDBJ whole genome shotgun (WGS) entry which is preliminary data.</text>
</comment>
<feature type="transmembrane region" description="Helical" evidence="1">
    <location>
        <begin position="62"/>
        <end position="82"/>
    </location>
</feature>
<evidence type="ECO:0000313" key="5">
    <source>
        <dbReference type="Proteomes" id="UP000651837"/>
    </source>
</evidence>
<dbReference type="EMBL" id="QGGQ01000021">
    <property type="protein sequence ID" value="PWK17636.1"/>
    <property type="molecule type" value="Genomic_DNA"/>
</dbReference>
<protein>
    <submittedName>
        <fullName evidence="3">Uncharacterized protein</fullName>
    </submittedName>
</protein>
<dbReference type="RefSeq" id="WP_109655135.1">
    <property type="nucleotide sequence ID" value="NZ_JACWLN010000023.1"/>
</dbReference>
<evidence type="ECO:0000256" key="1">
    <source>
        <dbReference type="SAM" id="Phobius"/>
    </source>
</evidence>
<sequence length="86" mass="9731">MNKKRSTPPVFEKECKHLIHEGIPDEKTKKNSDDGFFGTWKSALVLAVLAGYNIIRGIANENYYNVIIGIVLLIGWLIFALARKNK</sequence>
<proteinExistence type="predicted"/>
<reference evidence="3 4" key="1">
    <citation type="submission" date="2018-05" db="EMBL/GenBank/DDBJ databases">
        <title>Genomic Encyclopedia of Archaeal and Bacterial Type Strains, Phase II (KMG-II): from individual species to whole genera.</title>
        <authorList>
            <person name="Goeker M."/>
        </authorList>
    </citation>
    <scope>NUCLEOTIDE SEQUENCE [LARGE SCALE GENOMIC DNA]</scope>
    <source>
        <strain evidence="3 4">DSM 23514</strain>
    </source>
</reference>
<keyword evidence="5" id="KW-1185">Reference proteome</keyword>
<evidence type="ECO:0000313" key="2">
    <source>
        <dbReference type="EMBL" id="MBD1263218.1"/>
    </source>
</evidence>
<name>A0A316DIX4_9FLAO</name>
<evidence type="ECO:0000313" key="4">
    <source>
        <dbReference type="Proteomes" id="UP000245667"/>
    </source>
</evidence>
<keyword evidence="1" id="KW-1133">Transmembrane helix</keyword>
<dbReference type="AlphaFoldDB" id="A0A316DIX4"/>
<accession>A0A316DIX4</accession>